<reference evidence="1 2" key="1">
    <citation type="submission" date="2020-08" db="EMBL/GenBank/DDBJ databases">
        <authorList>
            <person name="Seo M.-J."/>
        </authorList>
    </citation>
    <scope>NUCLEOTIDE SEQUENCE [LARGE SCALE GENOMIC DNA]</scope>
    <source>
        <strain evidence="1 2">MBLA0160</strain>
    </source>
</reference>
<comment type="caution">
    <text evidence="1">The sequence shown here is derived from an EMBL/GenBank/DDBJ whole genome shotgun (WGS) entry which is preliminary data.</text>
</comment>
<dbReference type="SUPFAM" id="SSF54506">
    <property type="entry name" value="Diaminopimelate epimerase-like"/>
    <property type="match status" value="1"/>
</dbReference>
<dbReference type="GO" id="GO:0005737">
    <property type="term" value="C:cytoplasm"/>
    <property type="evidence" value="ECO:0007669"/>
    <property type="project" value="TreeGrafter"/>
</dbReference>
<dbReference type="InterPro" id="IPR003719">
    <property type="entry name" value="Phenazine_PhzF-like"/>
</dbReference>
<protein>
    <submittedName>
        <fullName evidence="1">PhzF family phenazine biosynthesis protein</fullName>
    </submittedName>
</protein>
<dbReference type="NCBIfam" id="TIGR00654">
    <property type="entry name" value="PhzF_family"/>
    <property type="match status" value="1"/>
</dbReference>
<gene>
    <name evidence="1" type="ORF">H5V44_13300</name>
</gene>
<evidence type="ECO:0000313" key="2">
    <source>
        <dbReference type="Proteomes" id="UP000546257"/>
    </source>
</evidence>
<dbReference type="Proteomes" id="UP000546257">
    <property type="component" value="Unassembled WGS sequence"/>
</dbReference>
<accession>A0A7J9SMG1</accession>
<evidence type="ECO:0000313" key="1">
    <source>
        <dbReference type="EMBL" id="MBB6647246.1"/>
    </source>
</evidence>
<dbReference type="Pfam" id="PF02567">
    <property type="entry name" value="PhzC-PhzF"/>
    <property type="match status" value="1"/>
</dbReference>
<dbReference type="PANTHER" id="PTHR13774">
    <property type="entry name" value="PHENAZINE BIOSYNTHESIS PROTEIN"/>
    <property type="match status" value="1"/>
</dbReference>
<dbReference type="Gene3D" id="3.10.310.10">
    <property type="entry name" value="Diaminopimelate Epimerase, Chain A, domain 1"/>
    <property type="match status" value="2"/>
</dbReference>
<dbReference type="RefSeq" id="WP_185193628.1">
    <property type="nucleotide sequence ID" value="NZ_JACKXD010000005.1"/>
</dbReference>
<dbReference type="PANTHER" id="PTHR13774:SF32">
    <property type="entry name" value="ANTISENSE-ENHANCING SEQUENCE 1"/>
    <property type="match status" value="1"/>
</dbReference>
<dbReference type="PIRSF" id="PIRSF016184">
    <property type="entry name" value="PhzC_PhzF"/>
    <property type="match status" value="1"/>
</dbReference>
<dbReference type="GO" id="GO:0016853">
    <property type="term" value="F:isomerase activity"/>
    <property type="evidence" value="ECO:0007669"/>
    <property type="project" value="TreeGrafter"/>
</dbReference>
<dbReference type="EMBL" id="JACKXD010000005">
    <property type="protein sequence ID" value="MBB6647246.1"/>
    <property type="molecule type" value="Genomic_DNA"/>
</dbReference>
<proteinExistence type="predicted"/>
<sequence>MRNAIHLVDVFARERYAGNQLAVVEDADSLDDEERQAFAAEIGFSETTFVGERSADGWEVRIFTPEAEIPFAGHPTIGTAHVIREHVTEGRPDTVTLDLDVGAVPVEVRERDGRETLWMTQQPPEFGPELTRGALADVLSLNVADLDGDWPVQVVSTGLPTIVVPLESRAALTDIEIDREAYDAVTGDREAKNVLAFCRDPRDDDNDLAVRVFAPFYGVPEDPATGSSNGCLAAYLVRYRVLGSDEVDARVEQGYEMGRPSLLRLHAHPTDDGIRIEEGGTVVPVARGNLAAGEGR</sequence>
<organism evidence="1 2">
    <name type="scientific">Halobellus ruber</name>
    <dbReference type="NCBI Taxonomy" id="2761102"/>
    <lineage>
        <taxon>Archaea</taxon>
        <taxon>Methanobacteriati</taxon>
        <taxon>Methanobacteriota</taxon>
        <taxon>Stenosarchaea group</taxon>
        <taxon>Halobacteria</taxon>
        <taxon>Halobacteriales</taxon>
        <taxon>Haloferacaceae</taxon>
        <taxon>Halobellus</taxon>
    </lineage>
</organism>
<keyword evidence="2" id="KW-1185">Reference proteome</keyword>
<dbReference type="AlphaFoldDB" id="A0A7J9SMG1"/>
<name>A0A7J9SMG1_9EURY</name>